<feature type="domain" description="RecX second three-helical" evidence="6">
    <location>
        <begin position="112"/>
        <end position="153"/>
    </location>
</feature>
<dbReference type="STRING" id="86666.SAMN04490247_3312"/>
<evidence type="ECO:0000256" key="1">
    <source>
        <dbReference type="ARBA" id="ARBA00004496"/>
    </source>
</evidence>
<comment type="function">
    <text evidence="5">Modulates RecA activity.</text>
</comment>
<accession>A0A1G8WTC5</accession>
<keyword evidence="4 5" id="KW-0963">Cytoplasm</keyword>
<dbReference type="Pfam" id="PF02631">
    <property type="entry name" value="RecX_HTH2"/>
    <property type="match status" value="1"/>
</dbReference>
<comment type="subcellular location">
    <subcellularLocation>
        <location evidence="1 5">Cytoplasm</location>
    </subcellularLocation>
</comment>
<dbReference type="HAMAP" id="MF_01114">
    <property type="entry name" value="RecX"/>
    <property type="match status" value="1"/>
</dbReference>
<dbReference type="AlphaFoldDB" id="A0A1G8WTC5"/>
<dbReference type="Pfam" id="PF21982">
    <property type="entry name" value="RecX_HTH1"/>
    <property type="match status" value="1"/>
</dbReference>
<keyword evidence="10" id="KW-1185">Reference proteome</keyword>
<evidence type="ECO:0000256" key="4">
    <source>
        <dbReference type="ARBA" id="ARBA00022490"/>
    </source>
</evidence>
<dbReference type="PANTHER" id="PTHR33602">
    <property type="entry name" value="REGULATORY PROTEIN RECX FAMILY PROTEIN"/>
    <property type="match status" value="1"/>
</dbReference>
<evidence type="ECO:0000256" key="3">
    <source>
        <dbReference type="ARBA" id="ARBA00018111"/>
    </source>
</evidence>
<evidence type="ECO:0000259" key="8">
    <source>
        <dbReference type="Pfam" id="PF21982"/>
    </source>
</evidence>
<dbReference type="GO" id="GO:0005737">
    <property type="term" value="C:cytoplasm"/>
    <property type="evidence" value="ECO:0007669"/>
    <property type="project" value="UniProtKB-SubCell"/>
</dbReference>
<evidence type="ECO:0000256" key="5">
    <source>
        <dbReference type="HAMAP-Rule" id="MF_01114"/>
    </source>
</evidence>
<dbReference type="PANTHER" id="PTHR33602:SF1">
    <property type="entry name" value="REGULATORY PROTEIN RECX FAMILY PROTEIN"/>
    <property type="match status" value="1"/>
</dbReference>
<feature type="domain" description="RecX third three-helical" evidence="7">
    <location>
        <begin position="218"/>
        <end position="263"/>
    </location>
</feature>
<dbReference type="Pfam" id="PF21981">
    <property type="entry name" value="RecX_HTH3"/>
    <property type="match status" value="2"/>
</dbReference>
<dbReference type="GO" id="GO:0006282">
    <property type="term" value="P:regulation of DNA repair"/>
    <property type="evidence" value="ECO:0007669"/>
    <property type="project" value="UniProtKB-UniRule"/>
</dbReference>
<dbReference type="InterPro" id="IPR053924">
    <property type="entry name" value="RecX_HTH_2nd"/>
</dbReference>
<dbReference type="InterPro" id="IPR036388">
    <property type="entry name" value="WH-like_DNA-bd_sf"/>
</dbReference>
<feature type="domain" description="RecX first three-helical" evidence="8">
    <location>
        <begin position="67"/>
        <end position="105"/>
    </location>
</feature>
<reference evidence="10" key="1">
    <citation type="submission" date="2016-10" db="EMBL/GenBank/DDBJ databases">
        <authorList>
            <person name="Varghese N."/>
            <person name="Submissions S."/>
        </authorList>
    </citation>
    <scope>NUCLEOTIDE SEQUENCE [LARGE SCALE GENOMIC DNA]</scope>
    <source>
        <strain evidence="10">DSM 4771</strain>
    </source>
</reference>
<dbReference type="Proteomes" id="UP000199225">
    <property type="component" value="Unassembled WGS sequence"/>
</dbReference>
<dbReference type="OrthoDB" id="5421057at2"/>
<sequence length="269" mass="31716">MPAISKITVQQKNKGRFNIFLKRGDQEQFEFGVSEDILVQYNLHKGMELSEDDIKQLKNKDELHKSYTRAIHYLSYRMRSEKEVFDYLLEKEVEEEDAGDIINRLYKEQLLDDRAFAESYVRSKIATSSKGPVLLKQELLRKGVPEDYIHAALESYTFEDQYKKAHKFGMKKVNDSSKKSFQQKLQAAKQTMMQKGFTQDVIQEVSMQLKEEKEDSVEWESIVIQGEKAFRKYEKKAEGFELKQKVMASLYRKGFSHELIQRFFEEKGE</sequence>
<gene>
    <name evidence="5" type="primary">recX</name>
    <name evidence="9" type="ORF">SAMN04490247_3312</name>
</gene>
<comment type="similarity">
    <text evidence="2 5">Belongs to the RecX family.</text>
</comment>
<organism evidence="9 10">
    <name type="scientific">Salimicrobium halophilum</name>
    <dbReference type="NCBI Taxonomy" id="86666"/>
    <lineage>
        <taxon>Bacteria</taxon>
        <taxon>Bacillati</taxon>
        <taxon>Bacillota</taxon>
        <taxon>Bacilli</taxon>
        <taxon>Bacillales</taxon>
        <taxon>Bacillaceae</taxon>
        <taxon>Salimicrobium</taxon>
    </lineage>
</organism>
<evidence type="ECO:0000256" key="2">
    <source>
        <dbReference type="ARBA" id="ARBA00009695"/>
    </source>
</evidence>
<dbReference type="InterPro" id="IPR053926">
    <property type="entry name" value="RecX_HTH_1st"/>
</dbReference>
<dbReference type="Gene3D" id="1.10.10.10">
    <property type="entry name" value="Winged helix-like DNA-binding domain superfamily/Winged helix DNA-binding domain"/>
    <property type="match status" value="4"/>
</dbReference>
<dbReference type="EMBL" id="FNEV01000019">
    <property type="protein sequence ID" value="SDJ81471.1"/>
    <property type="molecule type" value="Genomic_DNA"/>
</dbReference>
<dbReference type="NCBIfam" id="NF010733">
    <property type="entry name" value="PRK14135.1"/>
    <property type="match status" value="1"/>
</dbReference>
<dbReference type="RefSeq" id="WP_093194930.1">
    <property type="nucleotide sequence ID" value="NZ_FNEV01000019.1"/>
</dbReference>
<evidence type="ECO:0000259" key="7">
    <source>
        <dbReference type="Pfam" id="PF21981"/>
    </source>
</evidence>
<proteinExistence type="inferred from homology"/>
<evidence type="ECO:0000259" key="6">
    <source>
        <dbReference type="Pfam" id="PF02631"/>
    </source>
</evidence>
<feature type="domain" description="RecX third three-helical" evidence="7">
    <location>
        <begin position="159"/>
        <end position="205"/>
    </location>
</feature>
<name>A0A1G8WTC5_9BACI</name>
<dbReference type="InterPro" id="IPR003783">
    <property type="entry name" value="Regulatory_RecX"/>
</dbReference>
<evidence type="ECO:0000313" key="9">
    <source>
        <dbReference type="EMBL" id="SDJ81471.1"/>
    </source>
</evidence>
<protein>
    <recommendedName>
        <fullName evidence="3 5">Regulatory protein RecX</fullName>
    </recommendedName>
</protein>
<dbReference type="InterPro" id="IPR053925">
    <property type="entry name" value="RecX_HTH_3rd"/>
</dbReference>
<evidence type="ECO:0000313" key="10">
    <source>
        <dbReference type="Proteomes" id="UP000199225"/>
    </source>
</evidence>